<accession>A0A8D8H1T8</accession>
<evidence type="ECO:0000313" key="2">
    <source>
        <dbReference type="EMBL" id="CAG6526498.1"/>
    </source>
</evidence>
<feature type="region of interest" description="Disordered" evidence="1">
    <location>
        <begin position="1"/>
        <end position="20"/>
    </location>
</feature>
<reference evidence="2" key="1">
    <citation type="submission" date="2021-05" db="EMBL/GenBank/DDBJ databases">
        <authorList>
            <person name="Alioto T."/>
            <person name="Alioto T."/>
            <person name="Gomez Garrido J."/>
        </authorList>
    </citation>
    <scope>NUCLEOTIDE SEQUENCE</scope>
</reference>
<name>A0A8D8H1T8_CULPI</name>
<dbReference type="EMBL" id="HBUE01193630">
    <property type="protein sequence ID" value="CAG6526498.1"/>
    <property type="molecule type" value="Transcribed_RNA"/>
</dbReference>
<proteinExistence type="predicted"/>
<evidence type="ECO:0000256" key="1">
    <source>
        <dbReference type="SAM" id="MobiDB-lite"/>
    </source>
</evidence>
<dbReference type="EMBL" id="HBUE01039571">
    <property type="protein sequence ID" value="CAG6460144.1"/>
    <property type="molecule type" value="Transcribed_RNA"/>
</dbReference>
<dbReference type="EMBL" id="HBUE01039572">
    <property type="protein sequence ID" value="CAG6460145.1"/>
    <property type="molecule type" value="Transcribed_RNA"/>
</dbReference>
<organism evidence="2">
    <name type="scientific">Culex pipiens</name>
    <name type="common">House mosquito</name>
    <dbReference type="NCBI Taxonomy" id="7175"/>
    <lineage>
        <taxon>Eukaryota</taxon>
        <taxon>Metazoa</taxon>
        <taxon>Ecdysozoa</taxon>
        <taxon>Arthropoda</taxon>
        <taxon>Hexapoda</taxon>
        <taxon>Insecta</taxon>
        <taxon>Pterygota</taxon>
        <taxon>Neoptera</taxon>
        <taxon>Endopterygota</taxon>
        <taxon>Diptera</taxon>
        <taxon>Nematocera</taxon>
        <taxon>Culicoidea</taxon>
        <taxon>Culicidae</taxon>
        <taxon>Culicinae</taxon>
        <taxon>Culicini</taxon>
        <taxon>Culex</taxon>
        <taxon>Culex</taxon>
    </lineage>
</organism>
<feature type="compositionally biased region" description="Low complexity" evidence="1">
    <location>
        <begin position="8"/>
        <end position="20"/>
    </location>
</feature>
<dbReference type="EMBL" id="HBUE01299588">
    <property type="protein sequence ID" value="CAG6578210.1"/>
    <property type="molecule type" value="Transcribed_RNA"/>
</dbReference>
<protein>
    <submittedName>
        <fullName evidence="2">(northern house mosquito) hypothetical protein</fullName>
    </submittedName>
</protein>
<dbReference type="AlphaFoldDB" id="A0A8D8H1T8"/>
<sequence length="108" mass="11781">MSDRLGLSRSTTFTSSHSTSMAFSNSWTRGLSSRRIQQFSSRAPGHSSGRVLPVLVSTINEAQWNLARARSACSRCALSKIPSSAQLIVVKPCSLRFSNTNSRSSFAR</sequence>